<comment type="caution">
    <text evidence="1">The sequence shown here is derived from an EMBL/GenBank/DDBJ whole genome shotgun (WGS) entry which is preliminary data.</text>
</comment>
<reference evidence="1" key="1">
    <citation type="submission" date="2023-06" db="EMBL/GenBank/DDBJ databases">
        <title>Genome-scale phylogeny and comparative genomics of the fungal order Sordariales.</title>
        <authorList>
            <consortium name="Lawrence Berkeley National Laboratory"/>
            <person name="Hensen N."/>
            <person name="Bonometti L."/>
            <person name="Westerberg I."/>
            <person name="Brannstrom I.O."/>
            <person name="Guillou S."/>
            <person name="Cros-Aarteil S."/>
            <person name="Calhoun S."/>
            <person name="Haridas S."/>
            <person name="Kuo A."/>
            <person name="Mondo S."/>
            <person name="Pangilinan J."/>
            <person name="Riley R."/>
            <person name="LaButti K."/>
            <person name="Andreopoulos B."/>
            <person name="Lipzen A."/>
            <person name="Chen C."/>
            <person name="Yanf M."/>
            <person name="Daum C."/>
            <person name="Ng V."/>
            <person name="Clum A."/>
            <person name="Steindorff A."/>
            <person name="Ohm R."/>
            <person name="Martin F."/>
            <person name="Silar P."/>
            <person name="Natvig D."/>
            <person name="Lalanne C."/>
            <person name="Gautier V."/>
            <person name="Ament-velasquez S.L."/>
            <person name="Kruys A."/>
            <person name="Hutchinson M.I."/>
            <person name="Powell A.J."/>
            <person name="Barry K."/>
            <person name="Miller A.N."/>
            <person name="Grigoriev I.V."/>
            <person name="Debuchy R."/>
            <person name="Gladieux P."/>
            <person name="Thoren M.H."/>
            <person name="Johannesson H."/>
        </authorList>
    </citation>
    <scope>NUCLEOTIDE SEQUENCE</scope>
    <source>
        <strain evidence="1">SMH2392-1A</strain>
    </source>
</reference>
<proteinExistence type="predicted"/>
<organism evidence="1 2">
    <name type="scientific">Lasiosphaeria miniovina</name>
    <dbReference type="NCBI Taxonomy" id="1954250"/>
    <lineage>
        <taxon>Eukaryota</taxon>
        <taxon>Fungi</taxon>
        <taxon>Dikarya</taxon>
        <taxon>Ascomycota</taxon>
        <taxon>Pezizomycotina</taxon>
        <taxon>Sordariomycetes</taxon>
        <taxon>Sordariomycetidae</taxon>
        <taxon>Sordariales</taxon>
        <taxon>Lasiosphaeriaceae</taxon>
        <taxon>Lasiosphaeria</taxon>
    </lineage>
</organism>
<dbReference type="GeneID" id="85322325"/>
<dbReference type="InterPro" id="IPR036047">
    <property type="entry name" value="F-box-like_dom_sf"/>
</dbReference>
<keyword evidence="2" id="KW-1185">Reference proteome</keyword>
<dbReference type="EMBL" id="JAUIRO010000001">
    <property type="protein sequence ID" value="KAK0733020.1"/>
    <property type="molecule type" value="Genomic_DNA"/>
</dbReference>
<evidence type="ECO:0008006" key="3">
    <source>
        <dbReference type="Google" id="ProtNLM"/>
    </source>
</evidence>
<dbReference type="SUPFAM" id="SSF81383">
    <property type="entry name" value="F-box domain"/>
    <property type="match status" value="1"/>
</dbReference>
<evidence type="ECO:0000313" key="2">
    <source>
        <dbReference type="Proteomes" id="UP001172101"/>
    </source>
</evidence>
<dbReference type="Proteomes" id="UP001172101">
    <property type="component" value="Unassembled WGS sequence"/>
</dbReference>
<name>A0AA40BEY9_9PEZI</name>
<protein>
    <recommendedName>
        <fullName evidence="3">F-box domain-containing protein</fullName>
    </recommendedName>
</protein>
<dbReference type="CDD" id="cd09917">
    <property type="entry name" value="F-box_SF"/>
    <property type="match status" value="1"/>
</dbReference>
<dbReference type="RefSeq" id="XP_060301897.1">
    <property type="nucleotide sequence ID" value="XM_060439055.1"/>
</dbReference>
<evidence type="ECO:0000313" key="1">
    <source>
        <dbReference type="EMBL" id="KAK0733020.1"/>
    </source>
</evidence>
<sequence>MATTLVVSKPDTAWTGRPRQEGLRPDTDPLIADTLYNAIYSPLCWLSDEVLLRIMKHLDPVGLQCLRRTSRLFLCRFSDEQFQKFHDHNGRESTDLVGPTIFFPWAKPRRLHGITYRPTPGATSLHQLIKKDTASSVCSACQRTREARYEWQRTLQIKRTGDSAWRHCKPCGMDHPPAHFLRLRQCIGRLGQVRLCAHRDCVVNWDTVVRYGKLLASQHASGGEEVACYYPSITLKGSKNTACLHYAGEENLPGEWQLARRQSNDGAWNQACRFPRDDNLDTMAPGTHTARTVLGGDLETRIDIDACAIPTQGPSQCCLKITVRRSILVAAPGQVCRGVTQSWYEALDPGSYRGTVLPGYEKTAFDGLACPRDDPACANYCRYLERPVAPRDQASVLSPGAAVAPDKISKK</sequence>
<gene>
    <name evidence="1" type="ORF">B0T26DRAFT_669476</name>
</gene>
<dbReference type="AlphaFoldDB" id="A0AA40BEY9"/>
<accession>A0AA40BEY9</accession>